<dbReference type="GO" id="GO:0005615">
    <property type="term" value="C:extracellular space"/>
    <property type="evidence" value="ECO:0007669"/>
    <property type="project" value="TreeGrafter"/>
</dbReference>
<organism evidence="2 3">
    <name type="scientific">Oryzias melastigma</name>
    <name type="common">Marine medaka</name>
    <dbReference type="NCBI Taxonomy" id="30732"/>
    <lineage>
        <taxon>Eukaryota</taxon>
        <taxon>Metazoa</taxon>
        <taxon>Chordata</taxon>
        <taxon>Craniata</taxon>
        <taxon>Vertebrata</taxon>
        <taxon>Euteleostomi</taxon>
        <taxon>Actinopterygii</taxon>
        <taxon>Neopterygii</taxon>
        <taxon>Teleostei</taxon>
        <taxon>Neoteleostei</taxon>
        <taxon>Acanthomorphata</taxon>
        <taxon>Ovalentaria</taxon>
        <taxon>Atherinomorphae</taxon>
        <taxon>Beloniformes</taxon>
        <taxon>Adrianichthyidae</taxon>
        <taxon>Oryziinae</taxon>
        <taxon>Oryzias</taxon>
    </lineage>
</organism>
<dbReference type="GO" id="GO:0030020">
    <property type="term" value="F:extracellular matrix structural constituent conferring tensile strength"/>
    <property type="evidence" value="ECO:0007669"/>
    <property type="project" value="TreeGrafter"/>
</dbReference>
<feature type="compositionally biased region" description="Basic and acidic residues" evidence="1">
    <location>
        <begin position="92"/>
        <end position="101"/>
    </location>
</feature>
<protein>
    <submittedName>
        <fullName evidence="2">Uncharacterized protein</fullName>
    </submittedName>
</protein>
<dbReference type="InterPro" id="IPR050149">
    <property type="entry name" value="Collagen_superfamily"/>
</dbReference>
<evidence type="ECO:0000313" key="3">
    <source>
        <dbReference type="Proteomes" id="UP000261560"/>
    </source>
</evidence>
<keyword evidence="3" id="KW-1185">Reference proteome</keyword>
<accession>A0A3B3CHS4</accession>
<dbReference type="AlphaFoldDB" id="A0A3B3CHS4"/>
<dbReference type="PANTHER" id="PTHR24023:SF1112">
    <property type="entry name" value="COL_CUTICLE_N DOMAIN-CONTAINING PROTEIN-RELATED"/>
    <property type="match status" value="1"/>
</dbReference>
<dbReference type="GeneTree" id="ENSGT00940000163514"/>
<dbReference type="GO" id="GO:0031012">
    <property type="term" value="C:extracellular matrix"/>
    <property type="evidence" value="ECO:0007669"/>
    <property type="project" value="TreeGrafter"/>
</dbReference>
<name>A0A3B3CHS4_ORYME</name>
<dbReference type="Proteomes" id="UP000261560">
    <property type="component" value="Unplaced"/>
</dbReference>
<dbReference type="Ensembl" id="ENSOMET00000025796.1">
    <property type="protein sequence ID" value="ENSOMEP00000017131.1"/>
    <property type="gene ID" value="ENSOMEG00000018826.1"/>
</dbReference>
<feature type="compositionally biased region" description="Pro residues" evidence="1">
    <location>
        <begin position="75"/>
        <end position="89"/>
    </location>
</feature>
<sequence>MVGSSRVDLVEKQFLERLKNGFVPVWSQQCHQIQICCPQGLYGIPGVPGPSGEPGEPGVMQRVGQKGEEGSPGQPGLPGPRGKPGPSGRPGPRGEDGEKGNPRGPRGKPGTPGGRSDFHQLGQKLSFTLNSHVKFQASEGTMDLFSQVIVVAMVNRVFWGLKDLEVTKEKRIERAPGGRRIAWTYGFVALRESNDMMDTCSSSNWVSVSGIFGRKGEEGQKGRRGSIGPKGQPGASGIPGQTGTGLCSVVRFTGGGAKVL</sequence>
<reference evidence="2" key="1">
    <citation type="submission" date="2025-08" db="UniProtKB">
        <authorList>
            <consortium name="Ensembl"/>
        </authorList>
    </citation>
    <scope>IDENTIFICATION</scope>
</reference>
<evidence type="ECO:0000313" key="2">
    <source>
        <dbReference type="Ensembl" id="ENSOMEP00000017131.1"/>
    </source>
</evidence>
<dbReference type="PANTHER" id="PTHR24023">
    <property type="entry name" value="COLLAGEN ALPHA"/>
    <property type="match status" value="1"/>
</dbReference>
<feature type="region of interest" description="Disordered" evidence="1">
    <location>
        <begin position="47"/>
        <end position="119"/>
    </location>
</feature>
<proteinExistence type="predicted"/>
<feature type="region of interest" description="Disordered" evidence="1">
    <location>
        <begin position="216"/>
        <end position="242"/>
    </location>
</feature>
<reference evidence="2" key="2">
    <citation type="submission" date="2025-09" db="UniProtKB">
        <authorList>
            <consortium name="Ensembl"/>
        </authorList>
    </citation>
    <scope>IDENTIFICATION</scope>
</reference>
<dbReference type="GO" id="GO:0030198">
    <property type="term" value="P:extracellular matrix organization"/>
    <property type="evidence" value="ECO:0007669"/>
    <property type="project" value="TreeGrafter"/>
</dbReference>
<evidence type="ECO:0000256" key="1">
    <source>
        <dbReference type="SAM" id="MobiDB-lite"/>
    </source>
</evidence>